<accession>A0A9P3C688</accession>
<evidence type="ECO:0000313" key="5">
    <source>
        <dbReference type="EMBL" id="GIZ37452.1"/>
    </source>
</evidence>
<feature type="domain" description="Amine oxidase" evidence="4">
    <location>
        <begin position="22"/>
        <end position="540"/>
    </location>
</feature>
<dbReference type="Gene3D" id="3.50.50.60">
    <property type="entry name" value="FAD/NAD(P)-binding domain"/>
    <property type="match status" value="1"/>
</dbReference>
<dbReference type="InterPro" id="IPR002937">
    <property type="entry name" value="Amino_oxidase"/>
</dbReference>
<evidence type="ECO:0000259" key="4">
    <source>
        <dbReference type="Pfam" id="PF01593"/>
    </source>
</evidence>
<evidence type="ECO:0000256" key="1">
    <source>
        <dbReference type="ARBA" id="ARBA00005995"/>
    </source>
</evidence>
<evidence type="ECO:0000256" key="2">
    <source>
        <dbReference type="ARBA" id="ARBA00023002"/>
    </source>
</evidence>
<dbReference type="InterPro" id="IPR036188">
    <property type="entry name" value="FAD/NAD-bd_sf"/>
</dbReference>
<evidence type="ECO:0000313" key="6">
    <source>
        <dbReference type="Proteomes" id="UP000825890"/>
    </source>
</evidence>
<dbReference type="EMBL" id="BOLY01000001">
    <property type="protein sequence ID" value="GIZ37452.1"/>
    <property type="molecule type" value="Genomic_DNA"/>
</dbReference>
<feature type="compositionally biased region" description="Basic and acidic residues" evidence="3">
    <location>
        <begin position="109"/>
        <end position="119"/>
    </location>
</feature>
<sequence length="555" mass="60574">MATNAAHSEGRHHDVLVLGAGMSGLACASRLYQHRHFQEQGRLLVLEARDRLGGRIESVSVDGHRLDTGANWIHGVGTESRPNPLMAILPHKRYKSLSGTVAFSAPSNTKERGGEHDKSATSPRKAQVSDLVIPASTAGTIMGAFWDMIDSLHESAVAVSLDVARATTVLDTIKQSADFFRTFKDVPQQYRPTLGSMPQFVEVMEAAPLAAQSAEQEKGKGGMALLEFAVDGFEGEHVFLQDGYTQVVDEVSKGLMATGVVQLGVEVRRIDWSCQPVRVETSQGVYTADQVVCTLPLGVLQHDARRREDANTSLFSPALPANKRESVQKLGFGTLNKILLVYRDPWWVNEPWITLWKKGMTNFHTAIDLSEDCGVQEVEQDSPDAFMGFTTELPGISFNEDGTTAAGPRLLSIMNLQNLTDKPALSCFVACSNAVQMEAMSDDQASGIVHQALTQWLGREPPRPSAVHVTRWASDKYSRGSYSHMIKDLSESRHRVAFQEPLTSPDGGIVRFAGEHTDVDHFATVHGALISGWREADAILNSLKLASNESKTTTG</sequence>
<organism evidence="5 6">
    <name type="scientific">Cercospora kikuchii</name>
    <dbReference type="NCBI Taxonomy" id="84275"/>
    <lineage>
        <taxon>Eukaryota</taxon>
        <taxon>Fungi</taxon>
        <taxon>Dikarya</taxon>
        <taxon>Ascomycota</taxon>
        <taxon>Pezizomycotina</taxon>
        <taxon>Dothideomycetes</taxon>
        <taxon>Dothideomycetidae</taxon>
        <taxon>Mycosphaerellales</taxon>
        <taxon>Mycosphaerellaceae</taxon>
        <taxon>Cercospora</taxon>
    </lineage>
</organism>
<feature type="region of interest" description="Disordered" evidence="3">
    <location>
        <begin position="104"/>
        <end position="127"/>
    </location>
</feature>
<dbReference type="InterPro" id="IPR050281">
    <property type="entry name" value="Flavin_monoamine_oxidase"/>
</dbReference>
<dbReference type="GO" id="GO:0003682">
    <property type="term" value="F:chromatin binding"/>
    <property type="evidence" value="ECO:0007669"/>
    <property type="project" value="TreeGrafter"/>
</dbReference>
<name>A0A9P3C688_9PEZI</name>
<comment type="caution">
    <text evidence="5">The sequence shown here is derived from an EMBL/GenBank/DDBJ whole genome shotgun (WGS) entry which is preliminary data.</text>
</comment>
<dbReference type="GO" id="GO:0016491">
    <property type="term" value="F:oxidoreductase activity"/>
    <property type="evidence" value="ECO:0007669"/>
    <property type="project" value="UniProtKB-KW"/>
</dbReference>
<dbReference type="SUPFAM" id="SSF51905">
    <property type="entry name" value="FAD/NAD(P)-binding domain"/>
    <property type="match status" value="1"/>
</dbReference>
<evidence type="ECO:0000256" key="3">
    <source>
        <dbReference type="SAM" id="MobiDB-lite"/>
    </source>
</evidence>
<comment type="similarity">
    <text evidence="1">Belongs to the flavin monoamine oxidase family.</text>
</comment>
<dbReference type="Pfam" id="PF01593">
    <property type="entry name" value="Amino_oxidase"/>
    <property type="match status" value="1"/>
</dbReference>
<dbReference type="RefSeq" id="XP_044651939.1">
    <property type="nucleotide sequence ID" value="XM_044796004.1"/>
</dbReference>
<dbReference type="GeneID" id="68286473"/>
<keyword evidence="6" id="KW-1185">Reference proteome</keyword>
<dbReference type="OrthoDB" id="7777654at2759"/>
<dbReference type="PANTHER" id="PTHR10742:SF386">
    <property type="entry name" value="LYSINE-SPECIFIC HISTONE DEMETHYLASE 1A"/>
    <property type="match status" value="1"/>
</dbReference>
<dbReference type="Proteomes" id="UP000825890">
    <property type="component" value="Unassembled WGS sequence"/>
</dbReference>
<protein>
    <recommendedName>
        <fullName evidence="4">Amine oxidase domain-containing protein</fullName>
    </recommendedName>
</protein>
<dbReference type="PANTHER" id="PTHR10742">
    <property type="entry name" value="FLAVIN MONOAMINE OXIDASE"/>
    <property type="match status" value="1"/>
</dbReference>
<dbReference type="GO" id="GO:0050660">
    <property type="term" value="F:flavin adenine dinucleotide binding"/>
    <property type="evidence" value="ECO:0007669"/>
    <property type="project" value="TreeGrafter"/>
</dbReference>
<reference evidence="5 6" key="1">
    <citation type="submission" date="2021-01" db="EMBL/GenBank/DDBJ databases">
        <title>Cercospora kikuchii MAFF 305040 whole genome shotgun sequence.</title>
        <authorList>
            <person name="Kashiwa T."/>
            <person name="Suzuki T."/>
        </authorList>
    </citation>
    <scope>NUCLEOTIDE SEQUENCE [LARGE SCALE GENOMIC DNA]</scope>
    <source>
        <strain evidence="5 6">MAFF 305040</strain>
    </source>
</reference>
<proteinExistence type="inferred from homology"/>
<gene>
    <name evidence="5" type="ORF">CKM354_000089800</name>
</gene>
<dbReference type="Gene3D" id="3.90.660.10">
    <property type="match status" value="1"/>
</dbReference>
<dbReference type="GO" id="GO:0006338">
    <property type="term" value="P:chromatin remodeling"/>
    <property type="evidence" value="ECO:0007669"/>
    <property type="project" value="TreeGrafter"/>
</dbReference>
<dbReference type="SUPFAM" id="SSF54373">
    <property type="entry name" value="FAD-linked reductases, C-terminal domain"/>
    <property type="match status" value="1"/>
</dbReference>
<dbReference type="AlphaFoldDB" id="A0A9P3C688"/>
<keyword evidence="2" id="KW-0560">Oxidoreductase</keyword>